<dbReference type="InterPro" id="IPR059100">
    <property type="entry name" value="TSP3_bac"/>
</dbReference>
<comment type="subcellular location">
    <subcellularLocation>
        <location evidence="1">Secreted</location>
    </subcellularLocation>
</comment>
<feature type="transmembrane region" description="Helical" evidence="6">
    <location>
        <begin position="2027"/>
        <end position="2048"/>
    </location>
</feature>
<dbReference type="Proteomes" id="UP001200513">
    <property type="component" value="Chromosome"/>
</dbReference>
<dbReference type="InterPro" id="IPR028974">
    <property type="entry name" value="TSP_type-3_rpt"/>
</dbReference>
<dbReference type="GO" id="GO:0005509">
    <property type="term" value="F:calcium ion binding"/>
    <property type="evidence" value="ECO:0007669"/>
    <property type="project" value="InterPro"/>
</dbReference>
<reference evidence="7" key="1">
    <citation type="journal article" date="2022" name="Nat. Microbiol.">
        <title>Unique mobile elements and scalable gene flow at the prokaryote-eukaryote boundary revealed by circularized Asgard archaea genomes.</title>
        <authorList>
            <person name="Wu F."/>
            <person name="Speth D.R."/>
            <person name="Philosof A."/>
            <person name="Cremiere A."/>
            <person name="Narayanan A."/>
            <person name="Barco R.A."/>
            <person name="Connon S.A."/>
            <person name="Amend J.P."/>
            <person name="Antoshechkin I.A."/>
            <person name="Orphan V.J."/>
        </authorList>
    </citation>
    <scope>NUCLEOTIDE SEQUENCE</scope>
    <source>
        <strain evidence="7">PR6</strain>
    </source>
</reference>
<keyword evidence="6" id="KW-0812">Transmembrane</keyword>
<organism evidence="7">
    <name type="scientific">Candidatus Heimdallarchaeum endolithica</name>
    <dbReference type="NCBI Taxonomy" id="2876572"/>
    <lineage>
        <taxon>Archaea</taxon>
        <taxon>Promethearchaeati</taxon>
        <taxon>Candidatus Heimdallarchaeota</taxon>
        <taxon>Candidatus Heimdallarchaeia (ex Rinke et al. 2021) (nom. nud.)</taxon>
        <taxon>Candidatus Heimdallarchaeales</taxon>
        <taxon>Candidatus Heimdallarchaeaceae</taxon>
        <taxon>Candidatus Heimdallarchaeum</taxon>
    </lineage>
</organism>
<dbReference type="Gene3D" id="4.10.1080.10">
    <property type="entry name" value="TSP type-3 repeat"/>
    <property type="match status" value="3"/>
</dbReference>
<sequence length="2067" mass="229431">MKKSKVKVISIIAIFLLILNVSTIFVQGQMVGNETKLMMTGNPADVYEDQIAILYDPFDDMTKELANSIYDTIHMFYSNVRMVKVFNLDSFDRAFYNDDWIKIYVFDSDLKGIKFAGWTMPWRDLTAYYNIFKDTRHIGVYGNSYKMGPYLRTENCYIENTEILDYRIAYIHVLWSLYEIFVEKDDEILQQIGENFKLIAIKYFGDSFEEIMSAEFDPKGLGVVDPKKAEERLQDSMDQYPKRLNKVNPYTGELVDPTAEIEGFNPVMDIKPKATIDEDDIVLGEFPFLSSIPGAAGDVIKIILEFIGVEIPEGLLTVGKEYGGQIVAIIKEIPKIIGFFKDPSASSAIELFFDVAKEMFPSIEEYKPYFDIVVKALFSIKDIASGDLTPLIDISMELLRFIIPDSVGDFVNDVFDALNISSALSDMISGVTNIGDYLKSFLNRQLITNLMKKFMEQTLDLGSEAQKWIDTISEIIMMAFEIVSTKDMEHVVTDVFPRLGKLVYKNILDLTYDDDVETTFKAIGVALKMGLGAAGVIDVNLKDSFMDLIGFFFPDLVETINDVQFFVSSVRTQIDTFMDLIKDVSEGKNLDVNNVHDQIISLITELSSLSGHSLDANKINVISQAVLMALALINGDFESLSDTSCLISLVDGFLEHFAGLAEGPREIVQKAIEAGAAILPFITGKKSLKKYIMGRLEDFADKFKNPGEIIEKVLYFFLSDKNSSTEIYQLIGKVVGILIDIFSGGYDFSVQNVIQTIISMAVVVLNMLDVNIPLEAMYKSFQLLWEEGPEFSNVVKVVQDIMGLLGGSIDPTIKTTVETVLTFLGGAKNIFKDGIKWIMNQLVGWAAGQIADLLNMLTDKLNELFQSLGDLVSYDSEFPIGFGSFTAFQMRVFFSLSPGFEINPEPIQELIMSMIFDGSKVFDLDNIGELFKLISKSISIIPIFKAGLEIKAGTSGKNDLMKMLLDSLGLELSFSGSAGLILQLMKIANGKISTSDFFKVIEFFFKFQISIAKTFPLAEFLGPGGAALAKVAKYIGLGGIYLKIEFFLGIEIVKRCETPTQKAADILTIVIGIGVSVIIDIDLVIVGIKITIGFVVTLTFIQDFLADAPLQVILEIEFTVAVKLTFLFVDWTRSVSWGPDPIYLAGGPDDESTKDEMSGLDADGDGLPDSYELGVPGMKVDSDDSDGDGLSDQFEVKTSKTDPIIADSDDDGLDDYMEYEVLKTNPLQIDSDYDGLTDYEEVVIYGTDPNAQDTDGDQLDDYYEVNTAWNISGITPSVKFVTIGGVEYKDHTDPLNPDTDGDGLLDGQEGEFGAYYGPELYNTSDPSWDPYPIFYNQGYTHPLDNDTDDDSYKQLANGTIAPDRQFLIYMSDKVEIEGQWVIFIEDDELMGRVVRTNPINPDTDGDSAVMDKSWRGDGAPLDFFLKSDGYELWLDPPTDPNDADMDDDGLIDGLEGWGNKISNHTDPRNPDTDGDGLGDLQDILLGSDPLNPDSDMDGILDGEEFFKFGTNPAYEDTDHDGLLDGEEVYLFHTNPLAVDSDGDGIDDGMEVLVYGSDPMDEDMDNDGLTDWEEIFYYFTNPRDYDTDDDGLSDAMEVLDEYGIYTDPLNWDSDNDSITYPNEDGNYTFPLSDGDEVLIYGTDPLTSDTDGDGIHDSFELYLGSGLIYNFTPVPLDPLCNDTDGDGIYDANEYHIANVSNIIYPYVSFIITQPYNTSPVDPDSDNDGLLDGEEVYEYGTKPDMMDTDGDGLDDWSELNVMFTNPLSSDTDNDYLTDWEEWYAGFEHPGYLLDPNDPDCDDDLLPDGPELLLYGSNPNNAYEIDANSGKVDGLLMDWDHDGLEDGLEFFIYNTSYVAGGGVTQPDSDRDGLMDGAEVYVHGTDPTNWDTDNDTYSDGLEVMLGLDPLTYTTEEEFIAALSANQDMLEAGVLVISPIEGGIYSPSNYTFILYNVTELIGVQYQIKKNKHDFGDNMTMSYDGISRTWITQGDYIGPGDYIVRFYVTKPDGNVSLIERTFYVEGSPVVSLPWVFAGIGGGVAVGVASTLTVYAGRAGKLRFLKNIFKRGGAS</sequence>
<evidence type="ECO:0000256" key="6">
    <source>
        <dbReference type="SAM" id="Phobius"/>
    </source>
</evidence>
<keyword evidence="3" id="KW-0732">Signal</keyword>
<feature type="region of interest" description="Disordered" evidence="5">
    <location>
        <begin position="1459"/>
        <end position="1479"/>
    </location>
</feature>
<proteinExistence type="predicted"/>
<evidence type="ECO:0000256" key="3">
    <source>
        <dbReference type="ARBA" id="ARBA00022729"/>
    </source>
</evidence>
<protein>
    <recommendedName>
        <fullName evidence="8">EF-hand domain-containing protein</fullName>
    </recommendedName>
</protein>
<evidence type="ECO:0000256" key="1">
    <source>
        <dbReference type="ARBA" id="ARBA00004613"/>
    </source>
</evidence>
<feature type="region of interest" description="Disordered" evidence="5">
    <location>
        <begin position="1146"/>
        <end position="1166"/>
    </location>
</feature>
<dbReference type="SUPFAM" id="SSF103647">
    <property type="entry name" value="TSP type-3 repeat"/>
    <property type="match status" value="1"/>
</dbReference>
<name>A0A9Y1BRH6_9ARCH</name>
<evidence type="ECO:0000256" key="2">
    <source>
        <dbReference type="ARBA" id="ARBA00022525"/>
    </source>
</evidence>
<dbReference type="SUPFAM" id="SSF48371">
    <property type="entry name" value="ARM repeat"/>
    <property type="match status" value="1"/>
</dbReference>
<keyword evidence="2" id="KW-0964">Secreted</keyword>
<evidence type="ECO:0008006" key="8">
    <source>
        <dbReference type="Google" id="ProtNLM"/>
    </source>
</evidence>
<dbReference type="PANTHER" id="PTHR37467:SF1">
    <property type="entry name" value="EXPORTED CALCIUM-BINDING GLYCOPROTEIN"/>
    <property type="match status" value="1"/>
</dbReference>
<keyword evidence="4" id="KW-0106">Calcium</keyword>
<dbReference type="EMBL" id="CP084167">
    <property type="protein sequence ID" value="UJG43853.1"/>
    <property type="molecule type" value="Genomic_DNA"/>
</dbReference>
<dbReference type="InterPro" id="IPR016024">
    <property type="entry name" value="ARM-type_fold"/>
</dbReference>
<gene>
    <name evidence="7" type="ORF">K9W46_01385</name>
</gene>
<dbReference type="Pfam" id="PF18884">
    <property type="entry name" value="TSP3_bac"/>
    <property type="match status" value="9"/>
</dbReference>
<dbReference type="InterPro" id="IPR018247">
    <property type="entry name" value="EF_Hand_1_Ca_BS"/>
</dbReference>
<evidence type="ECO:0000313" key="7">
    <source>
        <dbReference type="EMBL" id="UJG43853.1"/>
    </source>
</evidence>
<dbReference type="InterPro" id="IPR053180">
    <property type="entry name" value="Ca-binding_acidic-repeat"/>
</dbReference>
<keyword evidence="6" id="KW-1133">Transmembrane helix</keyword>
<keyword evidence="6" id="KW-0472">Membrane</keyword>
<dbReference type="PANTHER" id="PTHR37467">
    <property type="entry name" value="EXPORTED CALCIUM-BINDING GLYCOPROTEIN-RELATED"/>
    <property type="match status" value="1"/>
</dbReference>
<accession>A0A9Y1BRH6</accession>
<evidence type="ECO:0000256" key="5">
    <source>
        <dbReference type="SAM" id="MobiDB-lite"/>
    </source>
</evidence>
<dbReference type="PROSITE" id="PS00018">
    <property type="entry name" value="EF_HAND_1"/>
    <property type="match status" value="2"/>
</dbReference>
<evidence type="ECO:0000256" key="4">
    <source>
        <dbReference type="ARBA" id="ARBA00022837"/>
    </source>
</evidence>